<dbReference type="AlphaFoldDB" id="A0A9J6BNH8"/>
<evidence type="ECO:0000313" key="2">
    <source>
        <dbReference type="EMBL" id="KAG5671433.1"/>
    </source>
</evidence>
<feature type="compositionally biased region" description="Basic residues" evidence="1">
    <location>
        <begin position="1"/>
        <end position="12"/>
    </location>
</feature>
<feature type="region of interest" description="Disordered" evidence="1">
    <location>
        <begin position="1"/>
        <end position="27"/>
    </location>
</feature>
<dbReference type="EMBL" id="JADBJN010000003">
    <property type="protein sequence ID" value="KAG5671433.1"/>
    <property type="molecule type" value="Genomic_DNA"/>
</dbReference>
<evidence type="ECO:0000313" key="3">
    <source>
        <dbReference type="Proteomes" id="UP001107558"/>
    </source>
</evidence>
<reference evidence="2" key="1">
    <citation type="submission" date="2021-03" db="EMBL/GenBank/DDBJ databases">
        <title>Chromosome level genome of the anhydrobiotic midge Polypedilum vanderplanki.</title>
        <authorList>
            <person name="Yoshida Y."/>
            <person name="Kikawada T."/>
            <person name="Gusev O."/>
        </authorList>
    </citation>
    <scope>NUCLEOTIDE SEQUENCE</scope>
    <source>
        <strain evidence="2">NIAS01</strain>
        <tissue evidence="2">Whole body or cell culture</tissue>
    </source>
</reference>
<sequence length="80" mass="8973">MLDKNKNRKKRNFTVTSSSDDGGPFYSSSYNETQIPIYTVIEIGPYSPDLRNNKLCLGGHKISCIQIAAYSEWIVAIISN</sequence>
<protein>
    <submittedName>
        <fullName evidence="2">Uncharacterized protein</fullName>
    </submittedName>
</protein>
<feature type="compositionally biased region" description="Polar residues" evidence="1">
    <location>
        <begin position="13"/>
        <end position="27"/>
    </location>
</feature>
<proteinExistence type="predicted"/>
<dbReference type="Proteomes" id="UP001107558">
    <property type="component" value="Chromosome 3"/>
</dbReference>
<accession>A0A9J6BNH8</accession>
<keyword evidence="3" id="KW-1185">Reference proteome</keyword>
<evidence type="ECO:0000256" key="1">
    <source>
        <dbReference type="SAM" id="MobiDB-lite"/>
    </source>
</evidence>
<comment type="caution">
    <text evidence="2">The sequence shown here is derived from an EMBL/GenBank/DDBJ whole genome shotgun (WGS) entry which is preliminary data.</text>
</comment>
<gene>
    <name evidence="2" type="ORF">PVAND_001629</name>
</gene>
<name>A0A9J6BNH8_POLVA</name>
<organism evidence="2 3">
    <name type="scientific">Polypedilum vanderplanki</name>
    <name type="common">Sleeping chironomid midge</name>
    <dbReference type="NCBI Taxonomy" id="319348"/>
    <lineage>
        <taxon>Eukaryota</taxon>
        <taxon>Metazoa</taxon>
        <taxon>Ecdysozoa</taxon>
        <taxon>Arthropoda</taxon>
        <taxon>Hexapoda</taxon>
        <taxon>Insecta</taxon>
        <taxon>Pterygota</taxon>
        <taxon>Neoptera</taxon>
        <taxon>Endopterygota</taxon>
        <taxon>Diptera</taxon>
        <taxon>Nematocera</taxon>
        <taxon>Chironomoidea</taxon>
        <taxon>Chironomidae</taxon>
        <taxon>Chironominae</taxon>
        <taxon>Polypedilum</taxon>
        <taxon>Polypedilum</taxon>
    </lineage>
</organism>